<evidence type="ECO:0000313" key="3">
    <source>
        <dbReference type="EMBL" id="MFC6661920.1"/>
    </source>
</evidence>
<evidence type="ECO:0000256" key="1">
    <source>
        <dbReference type="SAM" id="MobiDB-lite"/>
    </source>
</evidence>
<dbReference type="EMBL" id="JBHSWB010000001">
    <property type="protein sequence ID" value="MFC6661920.1"/>
    <property type="molecule type" value="Genomic_DNA"/>
</dbReference>
<protein>
    <submittedName>
        <fullName evidence="3">Cupin domain-containing protein</fullName>
    </submittedName>
</protein>
<dbReference type="InterPro" id="IPR014710">
    <property type="entry name" value="RmlC-like_jellyroll"/>
</dbReference>
<dbReference type="InterPro" id="IPR011051">
    <property type="entry name" value="RmlC_Cupin_sf"/>
</dbReference>
<feature type="compositionally biased region" description="Basic and acidic residues" evidence="1">
    <location>
        <begin position="32"/>
        <end position="45"/>
    </location>
</feature>
<evidence type="ECO:0000313" key="4">
    <source>
        <dbReference type="Proteomes" id="UP001596317"/>
    </source>
</evidence>
<dbReference type="SUPFAM" id="SSF51182">
    <property type="entry name" value="RmlC-like cupins"/>
    <property type="match status" value="1"/>
</dbReference>
<name>A0ABW1ZLY1_9DEIO</name>
<accession>A0ABW1ZLY1</accession>
<comment type="caution">
    <text evidence="3">The sequence shown here is derived from an EMBL/GenBank/DDBJ whole genome shotgun (WGS) entry which is preliminary data.</text>
</comment>
<reference evidence="4" key="1">
    <citation type="journal article" date="2019" name="Int. J. Syst. Evol. Microbiol.">
        <title>The Global Catalogue of Microorganisms (GCM) 10K type strain sequencing project: providing services to taxonomists for standard genome sequencing and annotation.</title>
        <authorList>
            <consortium name="The Broad Institute Genomics Platform"/>
            <consortium name="The Broad Institute Genome Sequencing Center for Infectious Disease"/>
            <person name="Wu L."/>
            <person name="Ma J."/>
        </authorList>
    </citation>
    <scope>NUCLEOTIDE SEQUENCE [LARGE SCALE GENOMIC DNA]</scope>
    <source>
        <strain evidence="4">CCUG 63830</strain>
    </source>
</reference>
<dbReference type="RefSeq" id="WP_224611638.1">
    <property type="nucleotide sequence ID" value="NZ_JAIQXV010000019.1"/>
</dbReference>
<organism evidence="3 4">
    <name type="scientific">Deinococcus multiflagellatus</name>
    <dbReference type="NCBI Taxonomy" id="1656887"/>
    <lineage>
        <taxon>Bacteria</taxon>
        <taxon>Thermotogati</taxon>
        <taxon>Deinococcota</taxon>
        <taxon>Deinococci</taxon>
        <taxon>Deinococcales</taxon>
        <taxon>Deinococcaceae</taxon>
        <taxon>Deinococcus</taxon>
    </lineage>
</organism>
<dbReference type="Pfam" id="PF07883">
    <property type="entry name" value="Cupin_2"/>
    <property type="match status" value="1"/>
</dbReference>
<dbReference type="Proteomes" id="UP001596317">
    <property type="component" value="Unassembled WGS sequence"/>
</dbReference>
<proteinExistence type="predicted"/>
<dbReference type="InterPro" id="IPR013096">
    <property type="entry name" value="Cupin_2"/>
</dbReference>
<dbReference type="Gene3D" id="2.60.120.10">
    <property type="entry name" value="Jelly Rolls"/>
    <property type="match status" value="1"/>
</dbReference>
<gene>
    <name evidence="3" type="ORF">ACFP90_17510</name>
</gene>
<evidence type="ECO:0000259" key="2">
    <source>
        <dbReference type="Pfam" id="PF07883"/>
    </source>
</evidence>
<keyword evidence="4" id="KW-1185">Reference proteome</keyword>
<feature type="region of interest" description="Disordered" evidence="1">
    <location>
        <begin position="1"/>
        <end position="45"/>
    </location>
</feature>
<sequence length="104" mass="11784">MTQYKLSQRDTTHGPDGEHHLIRGQHASMRLWHREEPQGDKPDTRAEYETLGYVISGRAELTVDGETVTLEPGDSYYVPMNAPHHYRILETLTAVEVNTPPTGK</sequence>
<feature type="domain" description="Cupin type-2" evidence="2">
    <location>
        <begin position="36"/>
        <end position="90"/>
    </location>
</feature>
<feature type="compositionally biased region" description="Basic and acidic residues" evidence="1">
    <location>
        <begin position="7"/>
        <end position="21"/>
    </location>
</feature>